<comment type="caution">
    <text evidence="1">The sequence shown here is derived from an EMBL/GenBank/DDBJ whole genome shotgun (WGS) entry which is preliminary data.</text>
</comment>
<protein>
    <submittedName>
        <fullName evidence="1">Uncharacterized protein</fullName>
    </submittedName>
</protein>
<keyword evidence="2" id="KW-1185">Reference proteome</keyword>
<dbReference type="EMBL" id="AEEH01000028">
    <property type="protein sequence ID" value="EFM25621.1"/>
    <property type="molecule type" value="Genomic_DNA"/>
</dbReference>
<gene>
    <name evidence="1" type="ORF">HMPREF9225_0683</name>
</gene>
<feature type="non-terminal residue" evidence="1">
    <location>
        <position position="1"/>
    </location>
</feature>
<sequence>LVFVVEKFKDYTYWNLNGVKSVERLLILHGISKRSGEAVKQNTLRLIFVAKTY</sequence>
<proteinExistence type="predicted"/>
<dbReference type="Proteomes" id="UP000003280">
    <property type="component" value="Unassembled WGS sequence"/>
</dbReference>
<evidence type="ECO:0000313" key="2">
    <source>
        <dbReference type="Proteomes" id="UP000003280"/>
    </source>
</evidence>
<dbReference type="HOGENOM" id="CLU_3055076_0_0_9"/>
<accession>E0NKJ4</accession>
<evidence type="ECO:0000313" key="1">
    <source>
        <dbReference type="EMBL" id="EFM25621.1"/>
    </source>
</evidence>
<dbReference type="AlphaFoldDB" id="E0NKJ4"/>
<name>E0NKJ4_9FIRM</name>
<organism evidence="1 2">
    <name type="scientific">Peptoniphilus duerdenii ATCC BAA-1640</name>
    <dbReference type="NCBI Taxonomy" id="862517"/>
    <lineage>
        <taxon>Bacteria</taxon>
        <taxon>Bacillati</taxon>
        <taxon>Bacillota</taxon>
        <taxon>Tissierellia</taxon>
        <taxon>Tissierellales</taxon>
        <taxon>Peptoniphilaceae</taxon>
        <taxon>Peptoniphilus</taxon>
    </lineage>
</organism>
<reference evidence="1 2" key="1">
    <citation type="submission" date="2010-07" db="EMBL/GenBank/DDBJ databases">
        <authorList>
            <person name="Muzny D."/>
            <person name="Qin X."/>
            <person name="Deng J."/>
            <person name="Jiang H."/>
            <person name="Liu Y."/>
            <person name="Qu J."/>
            <person name="Song X.-Z."/>
            <person name="Zhang L."/>
            <person name="Thornton R."/>
            <person name="Coyle M."/>
            <person name="Francisco L."/>
            <person name="Jackson L."/>
            <person name="Javaid M."/>
            <person name="Korchina V."/>
            <person name="Kovar C."/>
            <person name="Mata R."/>
            <person name="Mathew T."/>
            <person name="Ngo R."/>
            <person name="Nguyen L."/>
            <person name="Nguyen N."/>
            <person name="Okwuonu G."/>
            <person name="Ongeri F."/>
            <person name="Pham C."/>
            <person name="Simmons D."/>
            <person name="Wilczek-Boney K."/>
            <person name="Hale W."/>
            <person name="Jakkamsetti A."/>
            <person name="Pham P."/>
            <person name="Ruth R."/>
            <person name="San Lucas F."/>
            <person name="Warren J."/>
            <person name="Zhang J."/>
            <person name="Zhao Z."/>
            <person name="Zhou C."/>
            <person name="Zhu D."/>
            <person name="Lee S."/>
            <person name="Bess C."/>
            <person name="Blankenburg K."/>
            <person name="Forbes L."/>
            <person name="Fu Q."/>
            <person name="Gubbala S."/>
            <person name="Hirani K."/>
            <person name="Jayaseelan J.C."/>
            <person name="Lara F."/>
            <person name="Munidasa M."/>
            <person name="Palculict T."/>
            <person name="Patil S."/>
            <person name="Pu L.-L."/>
            <person name="Saada N."/>
            <person name="Tang L."/>
            <person name="Weissenberger G."/>
            <person name="Zhu Y."/>
            <person name="Hemphill L."/>
            <person name="Shang Y."/>
            <person name="Youmans B."/>
            <person name="Ayvaz T."/>
            <person name="Ross M."/>
            <person name="Santibanez J."/>
            <person name="Aqrawi P."/>
            <person name="Gross S."/>
            <person name="Joshi V."/>
            <person name="Fowler G."/>
            <person name="Nazareth L."/>
            <person name="Reid J."/>
            <person name="Worley K."/>
            <person name="Petrosino J."/>
            <person name="Highlander S."/>
            <person name="Gibbs R."/>
        </authorList>
    </citation>
    <scope>NUCLEOTIDE SEQUENCE [LARGE SCALE GENOMIC DNA]</scope>
    <source>
        <strain evidence="1 2">ATCC BAA-1640</strain>
    </source>
</reference>